<gene>
    <name evidence="4" type="ORF">BD310DRAFT_905119</name>
</gene>
<accession>A0A4Q9Q2M2</accession>
<evidence type="ECO:0000259" key="3">
    <source>
        <dbReference type="PROSITE" id="PS51212"/>
    </source>
</evidence>
<feature type="chain" id="PRO_5020618812" description="WSC domain-containing protein" evidence="2">
    <location>
        <begin position="18"/>
        <end position="783"/>
    </location>
</feature>
<dbReference type="Pfam" id="PF01822">
    <property type="entry name" value="WSC"/>
    <property type="match status" value="2"/>
</dbReference>
<dbReference type="InterPro" id="IPR002889">
    <property type="entry name" value="WSC_carb-bd"/>
</dbReference>
<organism evidence="4 5">
    <name type="scientific">Dichomitus squalens</name>
    <dbReference type="NCBI Taxonomy" id="114155"/>
    <lineage>
        <taxon>Eukaryota</taxon>
        <taxon>Fungi</taxon>
        <taxon>Dikarya</taxon>
        <taxon>Basidiomycota</taxon>
        <taxon>Agaricomycotina</taxon>
        <taxon>Agaricomycetes</taxon>
        <taxon>Polyporales</taxon>
        <taxon>Polyporaceae</taxon>
        <taxon>Dichomitus</taxon>
    </lineage>
</organism>
<feature type="signal peptide" evidence="2">
    <location>
        <begin position="1"/>
        <end position="17"/>
    </location>
</feature>
<sequence length="783" mass="82637">MRTTLSTLVTLVLAVNAEQHWAFGNVRPIVTTRLDPVINPNAIGSHVHSVVGASRFKDVYDPADLVQSNCTTIPVQPDKSNYWAPQLYHQDQNTGLFTPIRSSYGRPDTLSDTTQRGIFPIRRFSKPPIVTSGWVPLHTVFGDLLRRGSGVRILGHWPRGSRVLPEQISRNASVMWATKFGRFPIASNAADLMFRAVFLSSKRTRSQANNAIAATSFNIYYLLRPGPKNESIKAFPPGLRMIAGNTNRRSYNASDFAQQAISFVCLDDSDDHVNDPDWAERPNFFDHNCPNGMRAQVFFPSCWDGVNLDSPDHTSHMAYPIQNYNSGDCPESHPVHLVSLFYEMDVSVGQLDFWGNGTWVLANGDTTGYGHHGDFTNGWDIDLLQNAIDNCPNATGNVGDCPPLAALLDQASADACVLETEIVDEDTGFDAPLSSLPGCNPLWNGTGTRPECSTSGSVPQLVSAQIPLPTNWSEVGCIVEGTNGRALVGASTTSPNMTRASCASFCQSQGFALAGVEFSDECYCDNKLRNGASNATVTWNECTNHCAGNSNEICGGPMLLTLLVNSNPPPPPPDTILPPGWSFVGCVSDNPARALTGFNTANNQMTHDSCIATCSSQNFSIAGIEFGSECYCGDSFANGGGDLLDSSSCSVVCSGDALSTCGGSWALSAFQSNVTVILPSSATSSPAAPSTSASSAFSTSLSTSTSQVSSVPISSSSPVSSASLPATSVPVSVVPSVASSATSSVTASSSISASQSTAISVSGSTLSASSSVPSNTTDSLPVA</sequence>
<dbReference type="Pfam" id="PF09362">
    <property type="entry name" value="DUF1996"/>
    <property type="match status" value="2"/>
</dbReference>
<evidence type="ECO:0000256" key="2">
    <source>
        <dbReference type="SAM" id="SignalP"/>
    </source>
</evidence>
<dbReference type="AlphaFoldDB" id="A0A4Q9Q2M2"/>
<dbReference type="SMART" id="SM00321">
    <property type="entry name" value="WSC"/>
    <property type="match status" value="2"/>
</dbReference>
<evidence type="ECO:0000313" key="4">
    <source>
        <dbReference type="EMBL" id="TBU60824.1"/>
    </source>
</evidence>
<dbReference type="Proteomes" id="UP000292082">
    <property type="component" value="Unassembled WGS sequence"/>
</dbReference>
<evidence type="ECO:0000313" key="5">
    <source>
        <dbReference type="Proteomes" id="UP000292082"/>
    </source>
</evidence>
<dbReference type="InterPro" id="IPR018535">
    <property type="entry name" value="DUF1996"/>
</dbReference>
<dbReference type="EMBL" id="ML145102">
    <property type="protein sequence ID" value="TBU60824.1"/>
    <property type="molecule type" value="Genomic_DNA"/>
</dbReference>
<dbReference type="PROSITE" id="PS51212">
    <property type="entry name" value="WSC"/>
    <property type="match status" value="2"/>
</dbReference>
<keyword evidence="5" id="KW-1185">Reference proteome</keyword>
<feature type="region of interest" description="Disordered" evidence="1">
    <location>
        <begin position="764"/>
        <end position="783"/>
    </location>
</feature>
<keyword evidence="2" id="KW-0732">Signal</keyword>
<proteinExistence type="predicted"/>
<reference evidence="4 5" key="1">
    <citation type="submission" date="2019-01" db="EMBL/GenBank/DDBJ databases">
        <title>Draft genome sequences of three monokaryotic isolates of the white-rot basidiomycete fungus Dichomitus squalens.</title>
        <authorList>
            <consortium name="DOE Joint Genome Institute"/>
            <person name="Lopez S.C."/>
            <person name="Andreopoulos B."/>
            <person name="Pangilinan J."/>
            <person name="Lipzen A."/>
            <person name="Riley R."/>
            <person name="Ahrendt S."/>
            <person name="Ng V."/>
            <person name="Barry K."/>
            <person name="Daum C."/>
            <person name="Grigoriev I.V."/>
            <person name="Hilden K.S."/>
            <person name="Makela M.R."/>
            <person name="de Vries R.P."/>
        </authorList>
    </citation>
    <scope>NUCLEOTIDE SEQUENCE [LARGE SCALE GENOMIC DNA]</scope>
    <source>
        <strain evidence="4 5">CBS 464.89</strain>
    </source>
</reference>
<protein>
    <recommendedName>
        <fullName evidence="3">WSC domain-containing protein</fullName>
    </recommendedName>
</protein>
<name>A0A4Q9Q2M2_9APHY</name>
<dbReference type="PANTHER" id="PTHR43662:SF3">
    <property type="entry name" value="DOMAIN PROTEIN, PUTATIVE (AFU_ORTHOLOGUE AFUA_6G11970)-RELATED"/>
    <property type="match status" value="1"/>
</dbReference>
<evidence type="ECO:0000256" key="1">
    <source>
        <dbReference type="SAM" id="MobiDB-lite"/>
    </source>
</evidence>
<feature type="domain" description="WSC" evidence="3">
    <location>
        <begin position="580"/>
        <end position="673"/>
    </location>
</feature>
<feature type="domain" description="WSC" evidence="3">
    <location>
        <begin position="471"/>
        <end position="566"/>
    </location>
</feature>
<dbReference type="PANTHER" id="PTHR43662">
    <property type="match status" value="1"/>
</dbReference>